<reference evidence="1 2" key="1">
    <citation type="submission" date="2019-03" db="EMBL/GenBank/DDBJ databases">
        <title>Genomic Encyclopedia of Type Strains, Phase IV (KMG-IV): sequencing the most valuable type-strain genomes for metagenomic binning, comparative biology and taxonomic classification.</title>
        <authorList>
            <person name="Goeker M."/>
        </authorList>
    </citation>
    <scope>NUCLEOTIDE SEQUENCE [LARGE SCALE GENOMIC DNA]</scope>
    <source>
        <strain evidence="1 2">DSM 24830</strain>
    </source>
</reference>
<evidence type="ECO:0000313" key="1">
    <source>
        <dbReference type="EMBL" id="TCJ88828.1"/>
    </source>
</evidence>
<dbReference type="RefSeq" id="WP_131904502.1">
    <property type="nucleotide sequence ID" value="NZ_BAAAFU010000008.1"/>
</dbReference>
<dbReference type="EMBL" id="SMFQ01000002">
    <property type="protein sequence ID" value="TCJ88828.1"/>
    <property type="molecule type" value="Genomic_DNA"/>
</dbReference>
<sequence length="212" mass="23802">MSSFSLNSNLYINITPRGAYYAVQDNAEDVTRHILIKLLKMDDSPELTDRLVIELCEMELEDASNLIHRMQTLGLISGQQEIETAPEQNLEDILEELLGSLSDSKKVLLAENSGLYLGASGFPHEAAEELAAISANLSEVYQRHKRLLHGNLRFNQRAWGLIDAAGNSEVGFWPLYIGLNQFALVIHGMPQLNRPAFKQLMWSLMRRYGATS</sequence>
<dbReference type="SUPFAM" id="SSF103196">
    <property type="entry name" value="Roadblock/LC7 domain"/>
    <property type="match status" value="1"/>
</dbReference>
<protein>
    <submittedName>
        <fullName evidence="1">Uncharacterized protein</fullName>
    </submittedName>
</protein>
<accession>A0A4R1FA97</accession>
<name>A0A4R1FA97_9GAMM</name>
<dbReference type="OrthoDB" id="5295752at2"/>
<dbReference type="Proteomes" id="UP000294887">
    <property type="component" value="Unassembled WGS sequence"/>
</dbReference>
<dbReference type="AlphaFoldDB" id="A0A4R1FA97"/>
<proteinExistence type="predicted"/>
<gene>
    <name evidence="1" type="ORF">EV695_0688</name>
</gene>
<evidence type="ECO:0000313" key="2">
    <source>
        <dbReference type="Proteomes" id="UP000294887"/>
    </source>
</evidence>
<keyword evidence="2" id="KW-1185">Reference proteome</keyword>
<comment type="caution">
    <text evidence="1">The sequence shown here is derived from an EMBL/GenBank/DDBJ whole genome shotgun (WGS) entry which is preliminary data.</text>
</comment>
<organism evidence="1 2">
    <name type="scientific">Cocleimonas flava</name>
    <dbReference type="NCBI Taxonomy" id="634765"/>
    <lineage>
        <taxon>Bacteria</taxon>
        <taxon>Pseudomonadati</taxon>
        <taxon>Pseudomonadota</taxon>
        <taxon>Gammaproteobacteria</taxon>
        <taxon>Thiotrichales</taxon>
        <taxon>Thiotrichaceae</taxon>
        <taxon>Cocleimonas</taxon>
    </lineage>
</organism>
<dbReference type="Gene3D" id="3.30.450.30">
    <property type="entry name" value="Dynein light chain 2a, cytoplasmic"/>
    <property type="match status" value="1"/>
</dbReference>